<accession>A0A6A6HAN2</accession>
<feature type="non-terminal residue" evidence="2">
    <location>
        <position position="391"/>
    </location>
</feature>
<organism evidence="2 3">
    <name type="scientific">Viridothelium virens</name>
    <name type="common">Speckled blister lichen</name>
    <name type="synonym">Trypethelium virens</name>
    <dbReference type="NCBI Taxonomy" id="1048519"/>
    <lineage>
        <taxon>Eukaryota</taxon>
        <taxon>Fungi</taxon>
        <taxon>Dikarya</taxon>
        <taxon>Ascomycota</taxon>
        <taxon>Pezizomycotina</taxon>
        <taxon>Dothideomycetes</taxon>
        <taxon>Dothideomycetes incertae sedis</taxon>
        <taxon>Trypetheliales</taxon>
        <taxon>Trypetheliaceae</taxon>
        <taxon>Viridothelium</taxon>
    </lineage>
</organism>
<dbReference type="Gene3D" id="3.20.20.190">
    <property type="entry name" value="Phosphatidylinositol (PI) phosphodiesterase"/>
    <property type="match status" value="1"/>
</dbReference>
<evidence type="ECO:0000256" key="1">
    <source>
        <dbReference type="SAM" id="MobiDB-lite"/>
    </source>
</evidence>
<dbReference type="Proteomes" id="UP000800092">
    <property type="component" value="Unassembled WGS sequence"/>
</dbReference>
<evidence type="ECO:0000313" key="2">
    <source>
        <dbReference type="EMBL" id="KAF2235155.1"/>
    </source>
</evidence>
<sequence length="391" mass="41672">SISGTITGGDVVPTSGVSYISYSTTSTNPSAIPFSDPPGSSKDTSGTKTSPSSTAPPVSVIGGTSSHLNNATMALSSATRTSSSAAPTNTQPCNNYVDFCTRKYSNITEVTAHNSMFTRANNAASNQALDVIDQLNDGIRMLQGQAHMVNGSLHFCHTSCDLLDAGPVQDYLSTVAGWVEAHPFDVITILMGNGDLGPVSNFIEPVQNSGLAPYLYVPPKVPMGLDDWPLLSEMILTSKRVVVFLDYNANQTEVPYILDEFSQLWETPFDPTDPSFPCTVQRPPDLSREDAEARMYMANHNLNVEINIAGTSLLVPNTALINTTNNVSAAGSGSLGWTASNCSSTWSRPPNFLLVDYYNMPNGTVFAVAAAMNNVTYNRQCCGLTAQSLAP</sequence>
<feature type="region of interest" description="Disordered" evidence="1">
    <location>
        <begin position="27"/>
        <end position="66"/>
    </location>
</feature>
<feature type="non-terminal residue" evidence="2">
    <location>
        <position position="1"/>
    </location>
</feature>
<dbReference type="AlphaFoldDB" id="A0A6A6HAN2"/>
<dbReference type="EMBL" id="ML991793">
    <property type="protein sequence ID" value="KAF2235155.1"/>
    <property type="molecule type" value="Genomic_DNA"/>
</dbReference>
<dbReference type="GO" id="GO:0008081">
    <property type="term" value="F:phosphoric diester hydrolase activity"/>
    <property type="evidence" value="ECO:0007669"/>
    <property type="project" value="InterPro"/>
</dbReference>
<feature type="compositionally biased region" description="Low complexity" evidence="1">
    <location>
        <begin position="38"/>
        <end position="60"/>
    </location>
</feature>
<dbReference type="PANTHER" id="PTHR13593:SF140">
    <property type="entry name" value="PLC-LIKE PHOSPHODIESTERASE"/>
    <property type="match status" value="1"/>
</dbReference>
<dbReference type="Pfam" id="PF26146">
    <property type="entry name" value="PI-PLC_X"/>
    <property type="match status" value="1"/>
</dbReference>
<evidence type="ECO:0000313" key="3">
    <source>
        <dbReference type="Proteomes" id="UP000800092"/>
    </source>
</evidence>
<dbReference type="GO" id="GO:0006629">
    <property type="term" value="P:lipid metabolic process"/>
    <property type="evidence" value="ECO:0007669"/>
    <property type="project" value="InterPro"/>
</dbReference>
<protein>
    <submittedName>
        <fullName evidence="2">PLC-like phosphodiesterase</fullName>
    </submittedName>
</protein>
<dbReference type="PANTHER" id="PTHR13593">
    <property type="match status" value="1"/>
</dbReference>
<name>A0A6A6HAN2_VIRVR</name>
<dbReference type="SUPFAM" id="SSF51695">
    <property type="entry name" value="PLC-like phosphodiesterases"/>
    <property type="match status" value="1"/>
</dbReference>
<gene>
    <name evidence="2" type="ORF">EV356DRAFT_424541</name>
</gene>
<dbReference type="InterPro" id="IPR051057">
    <property type="entry name" value="PI-PLC_domain"/>
</dbReference>
<keyword evidence="3" id="KW-1185">Reference proteome</keyword>
<proteinExistence type="predicted"/>
<reference evidence="2" key="1">
    <citation type="journal article" date="2020" name="Stud. Mycol.">
        <title>101 Dothideomycetes genomes: a test case for predicting lifestyles and emergence of pathogens.</title>
        <authorList>
            <person name="Haridas S."/>
            <person name="Albert R."/>
            <person name="Binder M."/>
            <person name="Bloem J."/>
            <person name="Labutti K."/>
            <person name="Salamov A."/>
            <person name="Andreopoulos B."/>
            <person name="Baker S."/>
            <person name="Barry K."/>
            <person name="Bills G."/>
            <person name="Bluhm B."/>
            <person name="Cannon C."/>
            <person name="Castanera R."/>
            <person name="Culley D."/>
            <person name="Daum C."/>
            <person name="Ezra D."/>
            <person name="Gonzalez J."/>
            <person name="Henrissat B."/>
            <person name="Kuo A."/>
            <person name="Liang C."/>
            <person name="Lipzen A."/>
            <person name="Lutzoni F."/>
            <person name="Magnuson J."/>
            <person name="Mondo S."/>
            <person name="Nolan M."/>
            <person name="Ohm R."/>
            <person name="Pangilinan J."/>
            <person name="Park H.-J."/>
            <person name="Ramirez L."/>
            <person name="Alfaro M."/>
            <person name="Sun H."/>
            <person name="Tritt A."/>
            <person name="Yoshinaga Y."/>
            <person name="Zwiers L.-H."/>
            <person name="Turgeon B."/>
            <person name="Goodwin S."/>
            <person name="Spatafora J."/>
            <person name="Crous P."/>
            <person name="Grigoriev I."/>
        </authorList>
    </citation>
    <scope>NUCLEOTIDE SEQUENCE</scope>
    <source>
        <strain evidence="2">Tuck. ex Michener</strain>
    </source>
</reference>
<dbReference type="OrthoDB" id="7984201at2759"/>
<dbReference type="InterPro" id="IPR017946">
    <property type="entry name" value="PLC-like_Pdiesterase_TIM-brl"/>
</dbReference>